<accession>A0A5N6QUK5</accession>
<reference evidence="5 6" key="1">
    <citation type="submission" date="2019-06" db="EMBL/GenBank/DDBJ databases">
        <title>A chromosomal-level reference genome of Carpinus fangiana (Coryloideae, Betulaceae).</title>
        <authorList>
            <person name="Yang X."/>
            <person name="Wang Z."/>
            <person name="Zhang L."/>
            <person name="Hao G."/>
            <person name="Liu J."/>
            <person name="Yang Y."/>
        </authorList>
    </citation>
    <scope>NUCLEOTIDE SEQUENCE [LARGE SCALE GENOMIC DNA]</scope>
    <source>
        <strain evidence="5">Cfa_2016G</strain>
        <tissue evidence="5">Leaf</tissue>
    </source>
</reference>
<comment type="subcellular location">
    <subcellularLocation>
        <location evidence="1">Membrane</location>
        <topology evidence="1">Single-pass membrane protein</topology>
    </subcellularLocation>
</comment>
<dbReference type="GO" id="GO:0016020">
    <property type="term" value="C:membrane"/>
    <property type="evidence" value="ECO:0007669"/>
    <property type="project" value="UniProtKB-SubCell"/>
</dbReference>
<dbReference type="Pfam" id="PF13947">
    <property type="entry name" value="GUB_WAK_bind"/>
    <property type="match status" value="1"/>
</dbReference>
<gene>
    <name evidence="5" type="ORF">FH972_007091</name>
</gene>
<dbReference type="PANTHER" id="PTHR33138:SF30">
    <property type="entry name" value="LEAF RUST 10 DISEASE-RESISTANCE LOCUS RECEPTOR-LIKE PROTEIN KINASE-LIKE 2.7"/>
    <property type="match status" value="1"/>
</dbReference>
<evidence type="ECO:0000256" key="3">
    <source>
        <dbReference type="SAM" id="SignalP"/>
    </source>
</evidence>
<dbReference type="GO" id="GO:0030247">
    <property type="term" value="F:polysaccharide binding"/>
    <property type="evidence" value="ECO:0007669"/>
    <property type="project" value="InterPro"/>
</dbReference>
<evidence type="ECO:0000313" key="5">
    <source>
        <dbReference type="EMBL" id="KAE8010754.1"/>
    </source>
</evidence>
<organism evidence="5 6">
    <name type="scientific">Carpinus fangiana</name>
    <dbReference type="NCBI Taxonomy" id="176857"/>
    <lineage>
        <taxon>Eukaryota</taxon>
        <taxon>Viridiplantae</taxon>
        <taxon>Streptophyta</taxon>
        <taxon>Embryophyta</taxon>
        <taxon>Tracheophyta</taxon>
        <taxon>Spermatophyta</taxon>
        <taxon>Magnoliopsida</taxon>
        <taxon>eudicotyledons</taxon>
        <taxon>Gunneridae</taxon>
        <taxon>Pentapetalae</taxon>
        <taxon>rosids</taxon>
        <taxon>fabids</taxon>
        <taxon>Fagales</taxon>
        <taxon>Betulaceae</taxon>
        <taxon>Carpinus</taxon>
    </lineage>
</organism>
<sequence>MVLIVLVLVLAHQTCNAVDSQEYCPPSSCGNIRNISYPFRLEGDPEDCGVPEYNLSCQNNQTVLKLYDGIFYVREINYDNYTIRIVDPGIIINTSTDSFMPPDNSLDESNFSPGDPYTPSFPTTYVPCYWCETRYSTCIRNFPDQDKNMVFVKCEKQVNSPFYLDISTCFKNGYFSSNSSLLQYSKRYIYVIVEERSVLAGDLGESCEIDHKTLEATSWEPVWPNNSVRDFRCPDFYDAMLSGFTLSWFQATCDSFIDGECYINDDMKYPGVQCHRPRPGE</sequence>
<evidence type="ECO:0000259" key="4">
    <source>
        <dbReference type="Pfam" id="PF13947"/>
    </source>
</evidence>
<dbReference type="InterPro" id="IPR025287">
    <property type="entry name" value="WAK_GUB"/>
</dbReference>
<dbReference type="OrthoDB" id="1146903at2759"/>
<dbReference type="Proteomes" id="UP000327013">
    <property type="component" value="Chromosome 2"/>
</dbReference>
<name>A0A5N6QUK5_9ROSI</name>
<keyword evidence="6" id="KW-1185">Reference proteome</keyword>
<evidence type="ECO:0000313" key="6">
    <source>
        <dbReference type="Proteomes" id="UP000327013"/>
    </source>
</evidence>
<protein>
    <recommendedName>
        <fullName evidence="4">Wall-associated receptor kinase galacturonan-binding domain-containing protein</fullName>
    </recommendedName>
</protein>
<dbReference type="PANTHER" id="PTHR33138">
    <property type="entry name" value="OS01G0690200 PROTEIN"/>
    <property type="match status" value="1"/>
</dbReference>
<evidence type="ECO:0000256" key="2">
    <source>
        <dbReference type="ARBA" id="ARBA00022729"/>
    </source>
</evidence>
<dbReference type="AlphaFoldDB" id="A0A5N6QUK5"/>
<dbReference type="EMBL" id="CM017322">
    <property type="protein sequence ID" value="KAE8010754.1"/>
    <property type="molecule type" value="Genomic_DNA"/>
</dbReference>
<evidence type="ECO:0000256" key="1">
    <source>
        <dbReference type="ARBA" id="ARBA00004167"/>
    </source>
</evidence>
<keyword evidence="2 3" id="KW-0732">Signal</keyword>
<feature type="chain" id="PRO_5024319335" description="Wall-associated receptor kinase galacturonan-binding domain-containing protein" evidence="3">
    <location>
        <begin position="18"/>
        <end position="281"/>
    </location>
</feature>
<feature type="signal peptide" evidence="3">
    <location>
        <begin position="1"/>
        <end position="17"/>
    </location>
</feature>
<proteinExistence type="predicted"/>
<feature type="domain" description="Wall-associated receptor kinase galacturonan-binding" evidence="4">
    <location>
        <begin position="24"/>
        <end position="87"/>
    </location>
</feature>